<evidence type="ECO:0000259" key="2">
    <source>
        <dbReference type="Pfam" id="PF08553"/>
    </source>
</evidence>
<proteinExistence type="predicted"/>
<evidence type="ECO:0000259" key="4">
    <source>
        <dbReference type="Pfam" id="PF17748"/>
    </source>
</evidence>
<dbReference type="EMBL" id="BACD03000037">
    <property type="protein sequence ID" value="GAO50833.1"/>
    <property type="molecule type" value="Genomic_DNA"/>
</dbReference>
<dbReference type="InterPro" id="IPR013863">
    <property type="entry name" value="VID27_C"/>
</dbReference>
<dbReference type="SUPFAM" id="SSF50969">
    <property type="entry name" value="YVTN repeat-like/Quinoprotein amine dehydrogenase"/>
    <property type="match status" value="1"/>
</dbReference>
<dbReference type="Pfam" id="PF17747">
    <property type="entry name" value="VID27_PH"/>
    <property type="match status" value="1"/>
</dbReference>
<dbReference type="Pfam" id="PF08553">
    <property type="entry name" value="VID27"/>
    <property type="match status" value="1"/>
</dbReference>
<evidence type="ECO:0000259" key="3">
    <source>
        <dbReference type="Pfam" id="PF17747"/>
    </source>
</evidence>
<keyword evidence="6" id="KW-1185">Reference proteome</keyword>
<name>A0A0E9NLZ1_SAICN</name>
<feature type="domain" description="Vid27 PH-like" evidence="3">
    <location>
        <begin position="227"/>
        <end position="333"/>
    </location>
</feature>
<dbReference type="GO" id="GO:0005634">
    <property type="term" value="C:nucleus"/>
    <property type="evidence" value="ECO:0007669"/>
    <property type="project" value="TreeGrafter"/>
</dbReference>
<sequence>MFMLKSLGKMIWGDPNKSEVVSIPSGQLYLVRPGSLKGLRECIFKDAAACIRRTTTEYHYQLVIQRVYEEGEEEFDENDEEDDLSDEKTFLVDESLQFRTGTRDGCVTFAWRDLSGDKGDLYEFVCDKTSQTGSTQTFELVMYQCMFERKYRRSHENATDADLEQFTYVAPERQEQPATPPRAQAPVASTTPTKTPVTKSPAQPKYEAPPPEPTTAPPARARPEGGEILAEVTAELHLFDAAQGVFMLQDQEVTAVVTEVDQWQYWLSIDGKDKPWLGQPLEAEMNPVFNYEHTSFIWNYYDDESHAYSWLLRFKDIETEEKFQEGVMRALWERLNEVKWTKVKDDERDYVMEAFQEDTDMPDVPEEDEEEEEQYADAQQSDDYDMDEEWDNEVTKMDAAGENSQLAVGYKHDRSFVVRGNKIGVFKHTNDNRLEFATTINKVQNLKGVDFDPSKVMLHEEDSAMLLQNPNDPTKIFRMDLEYGKVVDEWNVGEDKVVKTFGPSSKYAQMTGEKTVLGLGPNSLFRIDPRLSGMKLVESEHMQYATKNDFSAIATTETGFVAVASNKGDIRLFDRVGIRAKCQLPALGEAIIGIDVTADGKWILATCKTYLLLIDATVKDGKYVGELGFKRGFAKDSKPRPRRLQLKPEHIAMFPRNAPLSFTPAKFNAGTDTTETSIITSTGPYVVTWNFKQVKKGQLDKYQIKSYGDEVKADNFKFGSDKNVIVALPHDGDIDGCKASVQEAYEGVVIDAYQKPYQPQPYRQQPLLDRCGTAAVYGGASCNALTGGRPFCISLVRHARCFLFFSGGFQSYIAT</sequence>
<dbReference type="AlphaFoldDB" id="A0A0E9NLZ1"/>
<feature type="region of interest" description="Disordered" evidence="1">
    <location>
        <begin position="172"/>
        <end position="222"/>
    </location>
</feature>
<organism evidence="5 6">
    <name type="scientific">Saitoella complicata (strain BCRC 22490 / CBS 7301 / JCM 7358 / NBRC 10748 / NRRL Y-17804)</name>
    <dbReference type="NCBI Taxonomy" id="698492"/>
    <lineage>
        <taxon>Eukaryota</taxon>
        <taxon>Fungi</taxon>
        <taxon>Dikarya</taxon>
        <taxon>Ascomycota</taxon>
        <taxon>Taphrinomycotina</taxon>
        <taxon>Taphrinomycotina incertae sedis</taxon>
        <taxon>Saitoella</taxon>
    </lineage>
</organism>
<evidence type="ECO:0000256" key="1">
    <source>
        <dbReference type="SAM" id="MobiDB-lite"/>
    </source>
</evidence>
<feature type="region of interest" description="Disordered" evidence="1">
    <location>
        <begin position="356"/>
        <end position="384"/>
    </location>
</feature>
<dbReference type="InterPro" id="IPR040458">
    <property type="entry name" value="Vid27"/>
</dbReference>
<dbReference type="STRING" id="698492.A0A0E9NLZ1"/>
<feature type="compositionally biased region" description="Low complexity" evidence="1">
    <location>
        <begin position="185"/>
        <end position="201"/>
    </location>
</feature>
<dbReference type="Proteomes" id="UP000033140">
    <property type="component" value="Unassembled WGS sequence"/>
</dbReference>
<accession>A0A0E9NLZ1</accession>
<dbReference type="OMA" id="RLNETKW"/>
<dbReference type="PANTHER" id="PTHR31913">
    <property type="entry name" value="VACUOLAR IMPORT AND DEGRADATION PROTEIN 27"/>
    <property type="match status" value="1"/>
</dbReference>
<evidence type="ECO:0000313" key="6">
    <source>
        <dbReference type="Proteomes" id="UP000033140"/>
    </source>
</evidence>
<comment type="caution">
    <text evidence="5">The sequence shown here is derived from an EMBL/GenBank/DDBJ whole genome shotgun (WGS) entry which is preliminary data.</text>
</comment>
<dbReference type="PANTHER" id="PTHR31913:SF0">
    <property type="entry name" value="VACUOLAR IMPORT AND DEGRADATION PROTEIN 27"/>
    <property type="match status" value="1"/>
</dbReference>
<protein>
    <recommendedName>
        <fullName evidence="7">Vacuolar import/degradation Vid27 C-terminal domain-containing protein</fullName>
    </recommendedName>
</protein>
<evidence type="ECO:0008006" key="7">
    <source>
        <dbReference type="Google" id="ProtNLM"/>
    </source>
</evidence>
<dbReference type="InterPro" id="IPR040979">
    <property type="entry name" value="Vid27_N"/>
</dbReference>
<reference evidence="5 6" key="1">
    <citation type="journal article" date="2011" name="J. Gen. Appl. Microbiol.">
        <title>Draft genome sequencing of the enigmatic yeast Saitoella complicata.</title>
        <authorList>
            <person name="Nishida H."/>
            <person name="Hamamoto M."/>
            <person name="Sugiyama J."/>
        </authorList>
    </citation>
    <scope>NUCLEOTIDE SEQUENCE [LARGE SCALE GENOMIC DNA]</scope>
    <source>
        <strain evidence="5 6">NRRL Y-17804</strain>
    </source>
</reference>
<dbReference type="InterPro" id="IPR040768">
    <property type="entry name" value="Vid27_PH"/>
</dbReference>
<feature type="domain" description="Vacuolar import/degradation Vid27 C-terminal" evidence="2">
    <location>
        <begin position="402"/>
        <end position="733"/>
    </location>
</feature>
<evidence type="ECO:0000313" key="5">
    <source>
        <dbReference type="EMBL" id="GAO50833.1"/>
    </source>
</evidence>
<dbReference type="InterPro" id="IPR011044">
    <property type="entry name" value="Quino_amine_DH_bsu"/>
</dbReference>
<reference evidence="5 6" key="2">
    <citation type="journal article" date="2014" name="J. Gen. Appl. Microbiol.">
        <title>The early diverging ascomycetous budding yeast Saitoella complicata has three histone deacetylases belonging to the Clr6, Hos2, and Rpd3 lineages.</title>
        <authorList>
            <person name="Nishida H."/>
            <person name="Matsumoto T."/>
            <person name="Kondo S."/>
            <person name="Hamamoto M."/>
            <person name="Yoshikawa H."/>
        </authorList>
    </citation>
    <scope>NUCLEOTIDE SEQUENCE [LARGE SCALE GENOMIC DNA]</scope>
    <source>
        <strain evidence="5 6">NRRL Y-17804</strain>
    </source>
</reference>
<gene>
    <name evidence="5" type="ORF">G7K_4953-t1</name>
</gene>
<dbReference type="Pfam" id="PF17748">
    <property type="entry name" value="VID27_N"/>
    <property type="match status" value="1"/>
</dbReference>
<feature type="compositionally biased region" description="Pro residues" evidence="1">
    <location>
        <begin position="207"/>
        <end position="216"/>
    </location>
</feature>
<feature type="domain" description="Vid27 N-terminal" evidence="4">
    <location>
        <begin position="1"/>
        <end position="166"/>
    </location>
</feature>
<dbReference type="GO" id="GO:0005737">
    <property type="term" value="C:cytoplasm"/>
    <property type="evidence" value="ECO:0007669"/>
    <property type="project" value="TreeGrafter"/>
</dbReference>
<reference evidence="5 6" key="3">
    <citation type="journal article" date="2015" name="Genome Announc.">
        <title>Draft Genome Sequence of the Archiascomycetous Yeast Saitoella complicata.</title>
        <authorList>
            <person name="Yamauchi K."/>
            <person name="Kondo S."/>
            <person name="Hamamoto M."/>
            <person name="Takahashi Y."/>
            <person name="Ogura Y."/>
            <person name="Hayashi T."/>
            <person name="Nishida H."/>
        </authorList>
    </citation>
    <scope>NUCLEOTIDE SEQUENCE [LARGE SCALE GENOMIC DNA]</scope>
    <source>
        <strain evidence="5 6">NRRL Y-17804</strain>
    </source>
</reference>